<dbReference type="EMBL" id="JANAFB010000001">
    <property type="protein sequence ID" value="MCP3424572.1"/>
    <property type="molecule type" value="Genomic_DNA"/>
</dbReference>
<gene>
    <name evidence="1" type="ORF">NBM05_00595</name>
</gene>
<accession>A0A9X2HBD4</accession>
<keyword evidence="2" id="KW-1185">Reference proteome</keyword>
<sequence>MQNPIEVYEEGRTWYVREVGRARPQGSYENKSAAVEAGKALASMEHTDLVVRDGRG</sequence>
<evidence type="ECO:0000313" key="1">
    <source>
        <dbReference type="EMBL" id="MCP3424572.1"/>
    </source>
</evidence>
<comment type="caution">
    <text evidence="1">The sequence shown here is derived from an EMBL/GenBank/DDBJ whole genome shotgun (WGS) entry which is preliminary data.</text>
</comment>
<protein>
    <submittedName>
        <fullName evidence="1">DUF2188 domain-containing protein</fullName>
    </submittedName>
</protein>
<dbReference type="Proteomes" id="UP001139502">
    <property type="component" value="Unassembled WGS sequence"/>
</dbReference>
<reference evidence="1" key="1">
    <citation type="submission" date="2022-06" db="EMBL/GenBank/DDBJ databases">
        <title>Rothia sp. isolated from sandalwood seedling.</title>
        <authorList>
            <person name="Tuikhar N."/>
            <person name="Kirdat K."/>
            <person name="Thorat V."/>
            <person name="Swetha P."/>
            <person name="Padma S."/>
            <person name="Sundararaj R."/>
            <person name="Yadav A."/>
        </authorList>
    </citation>
    <scope>NUCLEOTIDE SEQUENCE</scope>
    <source>
        <strain evidence="1">AR01</strain>
    </source>
</reference>
<dbReference type="InterPro" id="IPR018691">
    <property type="entry name" value="DUF2188"/>
</dbReference>
<dbReference type="AlphaFoldDB" id="A0A9X2HBD4"/>
<organism evidence="1 2">
    <name type="scientific">Rothia santali</name>
    <dbReference type="NCBI Taxonomy" id="2949643"/>
    <lineage>
        <taxon>Bacteria</taxon>
        <taxon>Bacillati</taxon>
        <taxon>Actinomycetota</taxon>
        <taxon>Actinomycetes</taxon>
        <taxon>Micrococcales</taxon>
        <taxon>Micrococcaceae</taxon>
        <taxon>Rothia</taxon>
    </lineage>
</organism>
<name>A0A9X2HBD4_9MICC</name>
<proteinExistence type="predicted"/>
<dbReference type="RefSeq" id="WP_254164232.1">
    <property type="nucleotide sequence ID" value="NZ_JANAFB010000001.1"/>
</dbReference>
<evidence type="ECO:0000313" key="2">
    <source>
        <dbReference type="Proteomes" id="UP001139502"/>
    </source>
</evidence>
<dbReference type="Pfam" id="PF09954">
    <property type="entry name" value="DUF2188"/>
    <property type="match status" value="1"/>
</dbReference>